<protein>
    <recommendedName>
        <fullName evidence="1">PB1 domain-containing protein</fullName>
    </recommendedName>
</protein>
<evidence type="ECO:0000313" key="2">
    <source>
        <dbReference type="EnsemblPlants" id="KQK87632"/>
    </source>
</evidence>
<dbReference type="Gramene" id="KQK87632">
    <property type="protein sequence ID" value="KQK87632"/>
    <property type="gene ID" value="SETIT_039596mg"/>
</dbReference>
<dbReference type="PANTHER" id="PTHR31066">
    <property type="entry name" value="OS05G0427100 PROTEIN-RELATED"/>
    <property type="match status" value="1"/>
</dbReference>
<dbReference type="HOGENOM" id="CLU_067439_0_0_1"/>
<dbReference type="EMBL" id="AGNK02005424">
    <property type="status" value="NOT_ANNOTATED_CDS"/>
    <property type="molecule type" value="Genomic_DNA"/>
</dbReference>
<dbReference type="InParanoid" id="K4AL17"/>
<dbReference type="eggNOG" id="ENOG502QWRI">
    <property type="taxonomic scope" value="Eukaryota"/>
</dbReference>
<gene>
    <name evidence="2" type="primary">LOC101784727</name>
</gene>
<feature type="domain" description="PB1" evidence="1">
    <location>
        <begin position="32"/>
        <end position="120"/>
    </location>
</feature>
<dbReference type="SMART" id="SM00666">
    <property type="entry name" value="PB1"/>
    <property type="match status" value="1"/>
</dbReference>
<dbReference type="CDD" id="cd06410">
    <property type="entry name" value="PB1_UP2"/>
    <property type="match status" value="1"/>
</dbReference>
<evidence type="ECO:0000313" key="3">
    <source>
        <dbReference type="Proteomes" id="UP000004995"/>
    </source>
</evidence>
<keyword evidence="3" id="KW-1185">Reference proteome</keyword>
<sequence length="267" mass="29073">MAAAETSRRAAGDGRSHMKLLCSHGGRLIPRGPDGAIRYVGGETRVLAVPRDASFRDLTRRLEEMAGGAEVRAVRHRLADEGLEDVTVSVTCDEELAHMRDEYDRLRATRPAARFRVFVTTAAAASGGGGVVQRGRSAAAGLPPLAPKMRRVQSEQAQLHRRPAYPTAPSLPEFAGRLHAQPSLHHHHQQQQCCCCSCRRPTYPAPVPARPMHAAPYMSKKASAAPSMPAAKATGRVVFLTDAGSEKARSRDSQAAMERRRAIWEFE</sequence>
<dbReference type="AlphaFoldDB" id="K4AL17"/>
<accession>K4AL17</accession>
<dbReference type="InterPro" id="IPR053198">
    <property type="entry name" value="Gynoecium_Dev_Regulator"/>
</dbReference>
<organism evidence="2 3">
    <name type="scientific">Setaria italica</name>
    <name type="common">Foxtail millet</name>
    <name type="synonym">Panicum italicum</name>
    <dbReference type="NCBI Taxonomy" id="4555"/>
    <lineage>
        <taxon>Eukaryota</taxon>
        <taxon>Viridiplantae</taxon>
        <taxon>Streptophyta</taxon>
        <taxon>Embryophyta</taxon>
        <taxon>Tracheophyta</taxon>
        <taxon>Spermatophyta</taxon>
        <taxon>Magnoliopsida</taxon>
        <taxon>Liliopsida</taxon>
        <taxon>Poales</taxon>
        <taxon>Poaceae</taxon>
        <taxon>PACMAD clade</taxon>
        <taxon>Panicoideae</taxon>
        <taxon>Panicodae</taxon>
        <taxon>Paniceae</taxon>
        <taxon>Cenchrinae</taxon>
        <taxon>Setaria</taxon>
    </lineage>
</organism>
<reference evidence="3" key="1">
    <citation type="journal article" date="2012" name="Nat. Biotechnol.">
        <title>Reference genome sequence of the model plant Setaria.</title>
        <authorList>
            <person name="Bennetzen J.L."/>
            <person name="Schmutz J."/>
            <person name="Wang H."/>
            <person name="Percifield R."/>
            <person name="Hawkins J."/>
            <person name="Pontaroli A.C."/>
            <person name="Estep M."/>
            <person name="Feng L."/>
            <person name="Vaughn J.N."/>
            <person name="Grimwood J."/>
            <person name="Jenkins J."/>
            <person name="Barry K."/>
            <person name="Lindquist E."/>
            <person name="Hellsten U."/>
            <person name="Deshpande S."/>
            <person name="Wang X."/>
            <person name="Wu X."/>
            <person name="Mitros T."/>
            <person name="Triplett J."/>
            <person name="Yang X."/>
            <person name="Ye C.Y."/>
            <person name="Mauro-Herrera M."/>
            <person name="Wang L."/>
            <person name="Li P."/>
            <person name="Sharma M."/>
            <person name="Sharma R."/>
            <person name="Ronald P.C."/>
            <person name="Panaud O."/>
            <person name="Kellogg E.A."/>
            <person name="Brutnell T.P."/>
            <person name="Doust A.N."/>
            <person name="Tuskan G.A."/>
            <person name="Rokhsar D."/>
            <person name="Devos K.M."/>
        </authorList>
    </citation>
    <scope>NUCLEOTIDE SEQUENCE [LARGE SCALE GENOMIC DNA]</scope>
    <source>
        <strain evidence="3">cv. Yugu1</strain>
    </source>
</reference>
<dbReference type="OMA" id="AAPYMSK"/>
<evidence type="ECO:0000259" key="1">
    <source>
        <dbReference type="SMART" id="SM00666"/>
    </source>
</evidence>
<reference evidence="2" key="2">
    <citation type="submission" date="2018-08" db="UniProtKB">
        <authorList>
            <consortium name="EnsemblPlants"/>
        </authorList>
    </citation>
    <scope>IDENTIFICATION</scope>
    <source>
        <strain evidence="2">Yugu1</strain>
    </source>
</reference>
<dbReference type="Pfam" id="PF00564">
    <property type="entry name" value="PB1"/>
    <property type="match status" value="1"/>
</dbReference>
<dbReference type="InterPro" id="IPR000270">
    <property type="entry name" value="PB1_dom"/>
</dbReference>
<dbReference type="Gene3D" id="3.10.20.90">
    <property type="entry name" value="Phosphatidylinositol 3-kinase Catalytic Subunit, Chain A, domain 1"/>
    <property type="match status" value="1"/>
</dbReference>
<proteinExistence type="predicted"/>
<dbReference type="EnsemblPlants" id="KQK87632">
    <property type="protein sequence ID" value="KQK87632"/>
    <property type="gene ID" value="SETIT_039596mg"/>
</dbReference>
<dbReference type="Proteomes" id="UP000004995">
    <property type="component" value="Unassembled WGS sequence"/>
</dbReference>
<dbReference type="PANTHER" id="PTHR31066:SF45">
    <property type="entry name" value="PB1 DOMAIN-CONTAINING PROTEIN"/>
    <property type="match status" value="1"/>
</dbReference>
<dbReference type="SUPFAM" id="SSF54277">
    <property type="entry name" value="CAD &amp; PB1 domains"/>
    <property type="match status" value="1"/>
</dbReference>
<dbReference type="STRING" id="4555.K4AL17"/>
<name>K4AL17_SETIT</name>